<dbReference type="Gene3D" id="1.20.1270.60">
    <property type="entry name" value="Arfaptin homology (AH) domain/BAR domain"/>
    <property type="match status" value="1"/>
</dbReference>
<organism evidence="1 2">
    <name type="scientific">Salarias fasciatus</name>
    <name type="common">Jewelled blenny</name>
    <name type="synonym">Blennius fasciatus</name>
    <dbReference type="NCBI Taxonomy" id="181472"/>
    <lineage>
        <taxon>Eukaryota</taxon>
        <taxon>Metazoa</taxon>
        <taxon>Chordata</taxon>
        <taxon>Craniata</taxon>
        <taxon>Vertebrata</taxon>
        <taxon>Euteleostomi</taxon>
        <taxon>Actinopterygii</taxon>
        <taxon>Neopterygii</taxon>
        <taxon>Teleostei</taxon>
        <taxon>Neoteleostei</taxon>
        <taxon>Acanthomorphata</taxon>
        <taxon>Ovalentaria</taxon>
        <taxon>Blenniimorphae</taxon>
        <taxon>Blenniiformes</taxon>
        <taxon>Blennioidei</taxon>
        <taxon>Blenniidae</taxon>
        <taxon>Salariinae</taxon>
        <taxon>Salarias</taxon>
    </lineage>
</organism>
<evidence type="ECO:0000313" key="1">
    <source>
        <dbReference type="Ensembl" id="ENSSFAP00005002019.1"/>
    </source>
</evidence>
<dbReference type="Proteomes" id="UP000472267">
    <property type="component" value="Chromosome 18"/>
</dbReference>
<name>A0A672FTS8_SALFA</name>
<accession>A0A672FTS8</accession>
<keyword evidence="2" id="KW-1185">Reference proteome</keyword>
<dbReference type="PANTHER" id="PTHR45854:SF2">
    <property type="entry name" value="ARF-GAP WITH SH3 DOMAIN, ANK REPEAT AND PH DOMAIN-CONTAINING PROTEIN 1"/>
    <property type="match status" value="1"/>
</dbReference>
<dbReference type="InParanoid" id="A0A672FTS8"/>
<dbReference type="GO" id="GO:0005096">
    <property type="term" value="F:GTPase activator activity"/>
    <property type="evidence" value="ECO:0007669"/>
    <property type="project" value="InterPro"/>
</dbReference>
<reference evidence="1" key="2">
    <citation type="submission" date="2025-08" db="UniProtKB">
        <authorList>
            <consortium name="Ensembl"/>
        </authorList>
    </citation>
    <scope>IDENTIFICATION</scope>
</reference>
<dbReference type="Ensembl" id="ENSSFAT00005002140.1">
    <property type="protein sequence ID" value="ENSSFAP00005002019.1"/>
    <property type="gene ID" value="ENSSFAG00005001354.1"/>
</dbReference>
<protein>
    <submittedName>
        <fullName evidence="1">Uncharacterized protein</fullName>
    </submittedName>
</protein>
<proteinExistence type="predicted"/>
<reference evidence="1" key="3">
    <citation type="submission" date="2025-09" db="UniProtKB">
        <authorList>
            <consortium name="Ensembl"/>
        </authorList>
    </citation>
    <scope>IDENTIFICATION</scope>
</reference>
<dbReference type="PANTHER" id="PTHR45854">
    <property type="entry name" value="ASAP FAMILY MEMBER"/>
    <property type="match status" value="1"/>
</dbReference>
<evidence type="ECO:0000313" key="2">
    <source>
        <dbReference type="Proteomes" id="UP000472267"/>
    </source>
</evidence>
<dbReference type="InterPro" id="IPR043593">
    <property type="entry name" value="ASAP"/>
</dbReference>
<dbReference type="SUPFAM" id="SSF103657">
    <property type="entry name" value="BAR/IMD domain-like"/>
    <property type="match status" value="1"/>
</dbReference>
<dbReference type="AlphaFoldDB" id="A0A672FTS8"/>
<sequence>RGEIKFISLSVFSTKIEKEKREHAKQHGMIRTEITGAEIAEEMEKERRVFQLQMCEVKRPKCFKGVDLLQNLIKYYHAQFFFQDGLKTADKLKQYIEKLAADLYNVGCQDEEKKQLTTLRDLIKSSMQLDQREVETLRASRAAYSMHQLQGNKEFGSEKRGYLLKKSDGYDTHFFTRVVTSEFGLV</sequence>
<reference evidence="1" key="1">
    <citation type="submission" date="2019-06" db="EMBL/GenBank/DDBJ databases">
        <authorList>
            <consortium name="Wellcome Sanger Institute Data Sharing"/>
        </authorList>
    </citation>
    <scope>NUCLEOTIDE SEQUENCE [LARGE SCALE GENOMIC DNA]</scope>
</reference>
<dbReference type="InterPro" id="IPR027267">
    <property type="entry name" value="AH/BAR_dom_sf"/>
</dbReference>